<keyword evidence="3" id="KW-1185">Reference proteome</keyword>
<reference evidence="2" key="3">
    <citation type="submission" date="2025-09" db="UniProtKB">
        <authorList>
            <consortium name="Ensembl"/>
        </authorList>
    </citation>
    <scope>IDENTIFICATION</scope>
</reference>
<feature type="domain" description="Inositol 1,4,5-trisphosphate/ryanodine receptor" evidence="1">
    <location>
        <begin position="5"/>
        <end position="142"/>
    </location>
</feature>
<dbReference type="Proteomes" id="UP000694402">
    <property type="component" value="Unassembled WGS sequence"/>
</dbReference>
<proteinExistence type="predicted"/>
<organism evidence="2 3">
    <name type="scientific">Oncorhynchus tshawytscha</name>
    <name type="common">Chinook salmon</name>
    <name type="synonym">Salmo tshawytscha</name>
    <dbReference type="NCBI Taxonomy" id="74940"/>
    <lineage>
        <taxon>Eukaryota</taxon>
        <taxon>Metazoa</taxon>
        <taxon>Chordata</taxon>
        <taxon>Craniata</taxon>
        <taxon>Vertebrata</taxon>
        <taxon>Euteleostomi</taxon>
        <taxon>Actinopterygii</taxon>
        <taxon>Neopterygii</taxon>
        <taxon>Teleostei</taxon>
        <taxon>Protacanthopterygii</taxon>
        <taxon>Salmoniformes</taxon>
        <taxon>Salmonidae</taxon>
        <taxon>Salmoninae</taxon>
        <taxon>Oncorhynchus</taxon>
    </lineage>
</organism>
<dbReference type="GO" id="GO:0030667">
    <property type="term" value="C:secretory granule membrane"/>
    <property type="evidence" value="ECO:0007669"/>
    <property type="project" value="TreeGrafter"/>
</dbReference>
<protein>
    <recommendedName>
        <fullName evidence="1">Inositol 1,4,5-trisphosphate/ryanodine receptor domain-containing protein</fullName>
    </recommendedName>
</protein>
<reference evidence="2" key="2">
    <citation type="submission" date="2025-08" db="UniProtKB">
        <authorList>
            <consortium name="Ensembl"/>
        </authorList>
    </citation>
    <scope>IDENTIFICATION</scope>
</reference>
<evidence type="ECO:0000259" key="1">
    <source>
        <dbReference type="Pfam" id="PF08709"/>
    </source>
</evidence>
<gene>
    <name evidence="2" type="primary">ITPR3</name>
</gene>
<dbReference type="GO" id="GO:0005220">
    <property type="term" value="F:inositol 1,4,5-trisphosphate-gated calcium channel activity"/>
    <property type="evidence" value="ECO:0007669"/>
    <property type="project" value="TreeGrafter"/>
</dbReference>
<evidence type="ECO:0000313" key="3">
    <source>
        <dbReference type="Proteomes" id="UP000694402"/>
    </source>
</evidence>
<dbReference type="Pfam" id="PF08709">
    <property type="entry name" value="Ins145_P3_rec"/>
    <property type="match status" value="1"/>
</dbReference>
<dbReference type="AlphaFoldDB" id="A0AAZ3NSR2"/>
<dbReference type="GO" id="GO:0005886">
    <property type="term" value="C:plasma membrane"/>
    <property type="evidence" value="ECO:0007669"/>
    <property type="project" value="TreeGrafter"/>
</dbReference>
<dbReference type="GeneTree" id="ENSGT00940000157078"/>
<sequence length="226" mass="25133">MSDSMSSFLHIGDIVSLYAEGSVNGFISTLGLVDDRCVVEPAAGDLDNPPKKFRDCLFKVCPMNRYSAQKQFWKAKQAKHEKDKIADVVLLQKLQHASNLEQKQNETENKKVHGDVVKYGTVIQVRSAFPAAHIQVRSAFPAAHIQVRSAFPAAHIQVRSAFPAALLSTGGWWHLNWGGWACGNLWRGMSGTISNTSNKSNQIVFVTCAKHNRCSRPYSEMLTYEP</sequence>
<dbReference type="Gene3D" id="2.80.10.50">
    <property type="match status" value="1"/>
</dbReference>
<reference evidence="3" key="1">
    <citation type="journal article" date="2018" name="PLoS ONE">
        <title>Chinook salmon (Oncorhynchus tshawytscha) genome and transcriptome.</title>
        <authorList>
            <person name="Christensen K.A."/>
            <person name="Leong J.S."/>
            <person name="Sakhrani D."/>
            <person name="Biagi C.A."/>
            <person name="Minkley D.R."/>
            <person name="Withler R.E."/>
            <person name="Rondeau E.B."/>
            <person name="Koop B.F."/>
            <person name="Devlin R.H."/>
        </authorList>
    </citation>
    <scope>NUCLEOTIDE SEQUENCE [LARGE SCALE GENOMIC DNA]</scope>
</reference>
<dbReference type="InterPro" id="IPR014821">
    <property type="entry name" value="Ins145_P3_rcpt"/>
</dbReference>
<dbReference type="GO" id="GO:0005509">
    <property type="term" value="F:calcium ion binding"/>
    <property type="evidence" value="ECO:0007669"/>
    <property type="project" value="TreeGrafter"/>
</dbReference>
<accession>A0AAZ3NSR2</accession>
<dbReference type="GO" id="GO:0016529">
    <property type="term" value="C:sarcoplasmic reticulum"/>
    <property type="evidence" value="ECO:0007669"/>
    <property type="project" value="TreeGrafter"/>
</dbReference>
<dbReference type="GO" id="GO:0035091">
    <property type="term" value="F:phosphatidylinositol binding"/>
    <property type="evidence" value="ECO:0007669"/>
    <property type="project" value="TreeGrafter"/>
</dbReference>
<name>A0AAZ3NSR2_ONCTS</name>
<dbReference type="InterPro" id="IPR015925">
    <property type="entry name" value="Ryanodine_IP3_receptor"/>
</dbReference>
<dbReference type="PANTHER" id="PTHR13715">
    <property type="entry name" value="RYANODINE RECEPTOR AND IP3 RECEPTOR"/>
    <property type="match status" value="1"/>
</dbReference>
<dbReference type="GO" id="GO:0070679">
    <property type="term" value="F:inositol 1,4,5 trisphosphate binding"/>
    <property type="evidence" value="ECO:0007669"/>
    <property type="project" value="TreeGrafter"/>
</dbReference>
<dbReference type="GO" id="GO:0051209">
    <property type="term" value="P:release of sequestered calcium ion into cytosol"/>
    <property type="evidence" value="ECO:0007669"/>
    <property type="project" value="TreeGrafter"/>
</dbReference>
<evidence type="ECO:0000313" key="2">
    <source>
        <dbReference type="Ensembl" id="ENSOTSP00005106704.1"/>
    </source>
</evidence>
<dbReference type="Ensembl" id="ENSOTST00005162720.1">
    <property type="protein sequence ID" value="ENSOTSP00005106704.1"/>
    <property type="gene ID" value="ENSOTSG00005068928.1"/>
</dbReference>
<dbReference type="PANTHER" id="PTHR13715:SF51">
    <property type="entry name" value="INOSITOL 1,4,5-TRISPHOSPHATE RECEPTOR TYPE 3"/>
    <property type="match status" value="1"/>
</dbReference>
<dbReference type="GO" id="GO:0005789">
    <property type="term" value="C:endoplasmic reticulum membrane"/>
    <property type="evidence" value="ECO:0007669"/>
    <property type="project" value="TreeGrafter"/>
</dbReference>